<feature type="transmembrane region" description="Helical" evidence="1">
    <location>
        <begin position="67"/>
        <end position="85"/>
    </location>
</feature>
<dbReference type="GO" id="GO:0016020">
    <property type="term" value="C:membrane"/>
    <property type="evidence" value="ECO:0007669"/>
    <property type="project" value="InterPro"/>
</dbReference>
<name>A0A1Y2BMJ7_9FUNG</name>
<reference evidence="2 3" key="1">
    <citation type="submission" date="2016-07" db="EMBL/GenBank/DDBJ databases">
        <title>Pervasive Adenine N6-methylation of Active Genes in Fungi.</title>
        <authorList>
            <consortium name="DOE Joint Genome Institute"/>
            <person name="Mondo S.J."/>
            <person name="Dannebaum R.O."/>
            <person name="Kuo R.C."/>
            <person name="Labutti K."/>
            <person name="Haridas S."/>
            <person name="Kuo A."/>
            <person name="Salamov A."/>
            <person name="Ahrendt S.R."/>
            <person name="Lipzen A."/>
            <person name="Sullivan W."/>
            <person name="Andreopoulos W.B."/>
            <person name="Clum A."/>
            <person name="Lindquist E."/>
            <person name="Daum C."/>
            <person name="Ramamoorthy G.K."/>
            <person name="Gryganskyi A."/>
            <person name="Culley D."/>
            <person name="Magnuson J.K."/>
            <person name="James T.Y."/>
            <person name="O'Malley M.A."/>
            <person name="Stajich J.E."/>
            <person name="Spatafora J.W."/>
            <person name="Visel A."/>
            <person name="Grigoriev I.V."/>
        </authorList>
    </citation>
    <scope>NUCLEOTIDE SEQUENCE [LARGE SCALE GENOMIC DNA]</scope>
    <source>
        <strain evidence="2 3">JEL800</strain>
    </source>
</reference>
<dbReference type="GO" id="GO:0055088">
    <property type="term" value="P:lipid homeostasis"/>
    <property type="evidence" value="ECO:0007669"/>
    <property type="project" value="InterPro"/>
</dbReference>
<dbReference type="PANTHER" id="PTHR38409:SF1">
    <property type="entry name" value="MITOCHONDRIAL ADAPTER PROTEIN MCP1"/>
    <property type="match status" value="1"/>
</dbReference>
<keyword evidence="3" id="KW-1185">Reference proteome</keyword>
<evidence type="ECO:0000313" key="3">
    <source>
        <dbReference type="Proteomes" id="UP000193642"/>
    </source>
</evidence>
<dbReference type="InterPro" id="IPR034804">
    <property type="entry name" value="SQR/QFR_C/D"/>
</dbReference>
<feature type="transmembrane region" description="Helical" evidence="1">
    <location>
        <begin position="143"/>
        <end position="164"/>
    </location>
</feature>
<accession>A0A1Y2BMJ7</accession>
<feature type="transmembrane region" description="Helical" evidence="1">
    <location>
        <begin position="21"/>
        <end position="47"/>
    </location>
</feature>
<dbReference type="SUPFAM" id="SSF81343">
    <property type="entry name" value="Fumarate reductase respiratory complex transmembrane subunits"/>
    <property type="match status" value="1"/>
</dbReference>
<evidence type="ECO:0000256" key="1">
    <source>
        <dbReference type="SAM" id="Phobius"/>
    </source>
</evidence>
<evidence type="ECO:0008006" key="4">
    <source>
        <dbReference type="Google" id="ProtNLM"/>
    </source>
</evidence>
<comment type="caution">
    <text evidence="2">The sequence shown here is derived from an EMBL/GenBank/DDBJ whole genome shotgun (WGS) entry which is preliminary data.</text>
</comment>
<evidence type="ECO:0000313" key="2">
    <source>
        <dbReference type="EMBL" id="ORY35979.1"/>
    </source>
</evidence>
<protein>
    <recommendedName>
        <fullName evidence="4">Mitochondrial adapter protein MCP1 transmembrane domain-containing protein</fullName>
    </recommendedName>
</protein>
<dbReference type="Gene3D" id="1.20.1300.10">
    <property type="entry name" value="Fumarate reductase/succinate dehydrogenase, transmembrane subunit"/>
    <property type="match status" value="1"/>
</dbReference>
<feature type="transmembrane region" description="Helical" evidence="1">
    <location>
        <begin position="97"/>
        <end position="120"/>
    </location>
</feature>
<sequence length="246" mass="27326">MSANNEDDSNKKKFRYEPIRQTVAAVSGLGIASFAVMHLGGHLAAPISVTWANDFLFAARELYQHPVFESLLFASFAAHGVAALTKKSKTPWNLFKLTGYYLLFTVPVHIAATRLIPIAVSPDFPVDLRLVRKTMDLAGSRPIISFLFCPYYILLGTSGLFHGLSGVSKALRKFTGSAKWDAWTNRVVPRRWVFGISMAAMTAVVFSINGWLGDRDSSWLYTDTATRNAWNTLHDAMFKILSFGLL</sequence>
<proteinExistence type="predicted"/>
<dbReference type="OrthoDB" id="10259513at2759"/>
<dbReference type="Proteomes" id="UP000193642">
    <property type="component" value="Unassembled WGS sequence"/>
</dbReference>
<gene>
    <name evidence="2" type="ORF">BCR33DRAFT_855587</name>
</gene>
<dbReference type="AlphaFoldDB" id="A0A1Y2BMJ7"/>
<keyword evidence="1" id="KW-1133">Transmembrane helix</keyword>
<organism evidence="2 3">
    <name type="scientific">Rhizoclosmatium globosum</name>
    <dbReference type="NCBI Taxonomy" id="329046"/>
    <lineage>
        <taxon>Eukaryota</taxon>
        <taxon>Fungi</taxon>
        <taxon>Fungi incertae sedis</taxon>
        <taxon>Chytridiomycota</taxon>
        <taxon>Chytridiomycota incertae sedis</taxon>
        <taxon>Chytridiomycetes</taxon>
        <taxon>Chytridiales</taxon>
        <taxon>Chytriomycetaceae</taxon>
        <taxon>Rhizoclosmatium</taxon>
    </lineage>
</organism>
<dbReference type="PANTHER" id="PTHR38409">
    <property type="entry name" value="MDM10-COMPLEMENTING PROTEIN 1"/>
    <property type="match status" value="1"/>
</dbReference>
<dbReference type="EMBL" id="MCGO01000059">
    <property type="protein sequence ID" value="ORY35979.1"/>
    <property type="molecule type" value="Genomic_DNA"/>
</dbReference>
<dbReference type="InterPro" id="IPR039960">
    <property type="entry name" value="MCP1"/>
</dbReference>
<keyword evidence="1" id="KW-0812">Transmembrane</keyword>
<feature type="transmembrane region" description="Helical" evidence="1">
    <location>
        <begin position="192"/>
        <end position="212"/>
    </location>
</feature>
<keyword evidence="1" id="KW-0472">Membrane</keyword>